<dbReference type="PANTHER" id="PTHR30290">
    <property type="entry name" value="PERIPLASMIC BINDING COMPONENT OF ABC TRANSPORTER"/>
    <property type="match status" value="1"/>
</dbReference>
<evidence type="ECO:0000313" key="3">
    <source>
        <dbReference type="EMBL" id="GAA3670233.1"/>
    </source>
</evidence>
<dbReference type="Gene3D" id="3.10.105.10">
    <property type="entry name" value="Dipeptide-binding Protein, Domain 3"/>
    <property type="match status" value="1"/>
</dbReference>
<dbReference type="PIRSF" id="PIRSF002741">
    <property type="entry name" value="MppA"/>
    <property type="match status" value="1"/>
</dbReference>
<dbReference type="Gene3D" id="3.40.190.10">
    <property type="entry name" value="Periplasmic binding protein-like II"/>
    <property type="match status" value="1"/>
</dbReference>
<dbReference type="InterPro" id="IPR039424">
    <property type="entry name" value="SBP_5"/>
</dbReference>
<comment type="caution">
    <text evidence="3">The sequence shown here is derived from an EMBL/GenBank/DDBJ whole genome shotgun (WGS) entry which is preliminary data.</text>
</comment>
<dbReference type="SUPFAM" id="SSF53850">
    <property type="entry name" value="Periplasmic binding protein-like II"/>
    <property type="match status" value="1"/>
</dbReference>
<reference evidence="4" key="1">
    <citation type="journal article" date="2019" name="Int. J. Syst. Evol. Microbiol.">
        <title>The Global Catalogue of Microorganisms (GCM) 10K type strain sequencing project: providing services to taxonomists for standard genome sequencing and annotation.</title>
        <authorList>
            <consortium name="The Broad Institute Genomics Platform"/>
            <consortium name="The Broad Institute Genome Sequencing Center for Infectious Disease"/>
            <person name="Wu L."/>
            <person name="Ma J."/>
        </authorList>
    </citation>
    <scope>NUCLEOTIDE SEQUENCE [LARGE SCALE GENOMIC DNA]</scope>
    <source>
        <strain evidence="4">JCM 16546</strain>
    </source>
</reference>
<gene>
    <name evidence="3" type="ORF">GCM10022202_35480</name>
</gene>
<dbReference type="RefSeq" id="WP_221857059.1">
    <property type="nucleotide sequence ID" value="NZ_BAAAYV010000025.1"/>
</dbReference>
<dbReference type="EMBL" id="BAAAYV010000025">
    <property type="protein sequence ID" value="GAA3670233.1"/>
    <property type="molecule type" value="Genomic_DNA"/>
</dbReference>
<proteinExistence type="predicted"/>
<feature type="domain" description="Solute-binding protein family 5" evidence="2">
    <location>
        <begin position="85"/>
        <end position="439"/>
    </location>
</feature>
<name>A0ABP7BUI3_9MICO</name>
<dbReference type="CDD" id="cd08492">
    <property type="entry name" value="PBP2_NikA_DppA_OppA_like_15"/>
    <property type="match status" value="1"/>
</dbReference>
<feature type="chain" id="PRO_5046414125" evidence="1">
    <location>
        <begin position="26"/>
        <end position="534"/>
    </location>
</feature>
<sequence>MTRTRTALALAAASVLLLTGCAAGADPDAGGEAAAGEEPRSGGVLQIAMSADYSCLDGQQARGGELNIASQILDGLTAQDPETGEIVPHLAESWDISDDASEFTFHLRDGVTFHDGTPFTAQSVKANLEGIANLGARSSLGQTYVDGLKEIEAVDDHTVRIAFEGPNAQFLQATSTTTLGFYADATLALSAEERCQGDVIGTGPFAFEAYTGNTTVELVRNDDYDWAPEQITAHQGPAYLEGLTFVVMPEASVRNGSLQSGQIDVNSGVSVQDRATLDAQGFPVHTYSNPGAPTNLWINVTQEPLDDVRVRQAITHALDREELASVVFEEQEPATNTVSSSTPGYQSQEDLLAYDPELAGELLDEAGWELGADGVREKDGQPLKVRITDYYKYNYTELIQAHLARVGIDAEIQTVTFSERSAILENGEYQIITGNLTRADADIIRTIHSIDQQNTNQREDSVPLDQELADTLAVVDETARAELLTGDVSRALLEEGYAIPMVETLAVIGTGKDVEGFAFDATARQKYYDTWLTE</sequence>
<dbReference type="Pfam" id="PF00496">
    <property type="entry name" value="SBP_bac_5"/>
    <property type="match status" value="1"/>
</dbReference>
<dbReference type="InterPro" id="IPR030678">
    <property type="entry name" value="Peptide/Ni-bd"/>
</dbReference>
<evidence type="ECO:0000313" key="4">
    <source>
        <dbReference type="Proteomes" id="UP001410795"/>
    </source>
</evidence>
<dbReference type="PROSITE" id="PS51257">
    <property type="entry name" value="PROKAR_LIPOPROTEIN"/>
    <property type="match status" value="1"/>
</dbReference>
<organism evidence="3 4">
    <name type="scientific">Microbacterium marinilacus</name>
    <dbReference type="NCBI Taxonomy" id="415209"/>
    <lineage>
        <taxon>Bacteria</taxon>
        <taxon>Bacillati</taxon>
        <taxon>Actinomycetota</taxon>
        <taxon>Actinomycetes</taxon>
        <taxon>Micrococcales</taxon>
        <taxon>Microbacteriaceae</taxon>
        <taxon>Microbacterium</taxon>
    </lineage>
</organism>
<feature type="signal peptide" evidence="1">
    <location>
        <begin position="1"/>
        <end position="25"/>
    </location>
</feature>
<keyword evidence="4" id="KW-1185">Reference proteome</keyword>
<evidence type="ECO:0000256" key="1">
    <source>
        <dbReference type="SAM" id="SignalP"/>
    </source>
</evidence>
<keyword evidence="1" id="KW-0732">Signal</keyword>
<evidence type="ECO:0000259" key="2">
    <source>
        <dbReference type="Pfam" id="PF00496"/>
    </source>
</evidence>
<dbReference type="Proteomes" id="UP001410795">
    <property type="component" value="Unassembled WGS sequence"/>
</dbReference>
<protein>
    <submittedName>
        <fullName evidence="3">ABC transporter substrate-binding protein</fullName>
    </submittedName>
</protein>
<dbReference type="InterPro" id="IPR000914">
    <property type="entry name" value="SBP_5_dom"/>
</dbReference>
<accession>A0ABP7BUI3</accession>